<feature type="zinc finger region" description="C4-type" evidence="7">
    <location>
        <begin position="57"/>
        <end position="72"/>
    </location>
</feature>
<dbReference type="GO" id="GO:0003677">
    <property type="term" value="F:DNA binding"/>
    <property type="evidence" value="ECO:0007669"/>
    <property type="project" value="UniProtKB-UniRule"/>
</dbReference>
<comment type="similarity">
    <text evidence="7">Belongs to the RecR family.</text>
</comment>
<dbReference type="SMART" id="SM00493">
    <property type="entry name" value="TOPRIM"/>
    <property type="match status" value="1"/>
</dbReference>
<dbReference type="Gene3D" id="1.10.8.420">
    <property type="entry name" value="RecR Domain 1"/>
    <property type="match status" value="1"/>
</dbReference>
<keyword evidence="5 7" id="KW-0233">DNA recombination</keyword>
<dbReference type="Gene3D" id="3.30.60.80">
    <property type="match status" value="1"/>
</dbReference>
<keyword evidence="3 7" id="KW-0863">Zinc-finger</keyword>
<evidence type="ECO:0000256" key="2">
    <source>
        <dbReference type="ARBA" id="ARBA00022763"/>
    </source>
</evidence>
<dbReference type="Gene3D" id="3.40.1360.10">
    <property type="match status" value="1"/>
</dbReference>
<feature type="domain" description="Toprim" evidence="8">
    <location>
        <begin position="80"/>
        <end position="175"/>
    </location>
</feature>
<dbReference type="InterPro" id="IPR015967">
    <property type="entry name" value="Rcmb_RecR_Znf"/>
</dbReference>
<dbReference type="SUPFAM" id="SSF111304">
    <property type="entry name" value="Recombination protein RecR"/>
    <property type="match status" value="1"/>
</dbReference>
<sequence length="198" mass="21747">MHYPEPLARLIEAFQKLPGIGPKTATRLAFYVLKLPDEDVRALAEALQAVKRDLKTCSICHNVTDRDPCAICSDPTRDRRTICVVEEPKDIAAMEKMKGYRGLYHVLGGVLSPLDGIGPEELKIKSLLERLQDETVEEVIIATNPSVEGEATAVYLARLIKPSGIRVTRIASGLPVGGDLEYADEVTLARALEGRRDV</sequence>
<evidence type="ECO:0000313" key="9">
    <source>
        <dbReference type="EMBL" id="PTQ53076.1"/>
    </source>
</evidence>
<dbReference type="EMBL" id="PEBV01000017">
    <property type="protein sequence ID" value="PTQ53076.1"/>
    <property type="molecule type" value="Genomic_DNA"/>
</dbReference>
<dbReference type="PROSITE" id="PS50880">
    <property type="entry name" value="TOPRIM"/>
    <property type="match status" value="1"/>
</dbReference>
<keyword evidence="2 7" id="KW-0227">DNA damage</keyword>
<dbReference type="RefSeq" id="WP_273000216.1">
    <property type="nucleotide sequence ID" value="NZ_PEBV01000017.1"/>
</dbReference>
<dbReference type="InterPro" id="IPR006171">
    <property type="entry name" value="TOPRIM_dom"/>
</dbReference>
<dbReference type="Pfam" id="PF21176">
    <property type="entry name" value="RecR_HhH"/>
    <property type="match status" value="1"/>
</dbReference>
<keyword evidence="4 7" id="KW-0862">Zinc</keyword>
<dbReference type="AlphaFoldDB" id="A0A2T5GA64"/>
<dbReference type="PROSITE" id="PS01300">
    <property type="entry name" value="RECR"/>
    <property type="match status" value="1"/>
</dbReference>
<dbReference type="InterPro" id="IPR023627">
    <property type="entry name" value="Rcmb_RecR"/>
</dbReference>
<dbReference type="HAMAP" id="MF_00017">
    <property type="entry name" value="RecR"/>
    <property type="match status" value="1"/>
</dbReference>
<evidence type="ECO:0000256" key="5">
    <source>
        <dbReference type="ARBA" id="ARBA00023172"/>
    </source>
</evidence>
<comment type="function">
    <text evidence="7">May play a role in DNA repair. It seems to be involved in an RecBC-independent recombinational process of DNA repair. It may act with RecF and RecO.</text>
</comment>
<evidence type="ECO:0000313" key="10">
    <source>
        <dbReference type="Proteomes" id="UP000244180"/>
    </source>
</evidence>
<dbReference type="GO" id="GO:0006281">
    <property type="term" value="P:DNA repair"/>
    <property type="evidence" value="ECO:0007669"/>
    <property type="project" value="UniProtKB-UniRule"/>
</dbReference>
<dbReference type="CDD" id="cd01025">
    <property type="entry name" value="TOPRIM_recR"/>
    <property type="match status" value="1"/>
</dbReference>
<protein>
    <recommendedName>
        <fullName evidence="7">Recombination protein RecR</fullName>
    </recommendedName>
</protein>
<dbReference type="Pfam" id="PF02132">
    <property type="entry name" value="RecR_ZnF"/>
    <property type="match status" value="1"/>
</dbReference>
<dbReference type="Pfam" id="PF13662">
    <property type="entry name" value="Toprim_4"/>
    <property type="match status" value="1"/>
</dbReference>
<dbReference type="Proteomes" id="UP000244180">
    <property type="component" value="Unassembled WGS sequence"/>
</dbReference>
<proteinExistence type="inferred from homology"/>
<evidence type="ECO:0000259" key="8">
    <source>
        <dbReference type="PROSITE" id="PS50880"/>
    </source>
</evidence>
<dbReference type="PANTHER" id="PTHR30446:SF0">
    <property type="entry name" value="RECOMBINATION PROTEIN RECR"/>
    <property type="match status" value="1"/>
</dbReference>
<evidence type="ECO:0000256" key="1">
    <source>
        <dbReference type="ARBA" id="ARBA00022723"/>
    </source>
</evidence>
<name>A0A2T5GA64_HYDSH</name>
<reference evidence="9 10" key="1">
    <citation type="submission" date="2017-08" db="EMBL/GenBank/DDBJ databases">
        <title>Burning lignite coal seam in the remote Altai Mountains harbors a hydrogen-driven thermophilic microbial community.</title>
        <authorList>
            <person name="Kadnikov V.V."/>
            <person name="Mardanov A.V."/>
            <person name="Ivasenko D."/>
            <person name="Beletsky A.V."/>
            <person name="Karnachuk O.V."/>
            <person name="Ravin N.V."/>
        </authorList>
    </citation>
    <scope>NUCLEOTIDE SEQUENCE [LARGE SCALE GENOMIC DNA]</scope>
    <source>
        <strain evidence="9">AL33</strain>
    </source>
</reference>
<keyword evidence="1 7" id="KW-0479">Metal-binding</keyword>
<dbReference type="PANTHER" id="PTHR30446">
    <property type="entry name" value="RECOMBINATION PROTEIN RECR"/>
    <property type="match status" value="1"/>
</dbReference>
<dbReference type="InterPro" id="IPR034137">
    <property type="entry name" value="TOPRIM_RecR"/>
</dbReference>
<evidence type="ECO:0000256" key="7">
    <source>
        <dbReference type="HAMAP-Rule" id="MF_00017"/>
    </source>
</evidence>
<evidence type="ECO:0000256" key="3">
    <source>
        <dbReference type="ARBA" id="ARBA00022771"/>
    </source>
</evidence>
<gene>
    <name evidence="7" type="primary">recR</name>
    <name evidence="9" type="ORF">HSCHL_2153</name>
</gene>
<accession>A0A2T5GA64</accession>
<evidence type="ECO:0000256" key="4">
    <source>
        <dbReference type="ARBA" id="ARBA00022833"/>
    </source>
</evidence>
<dbReference type="GO" id="GO:0006310">
    <property type="term" value="P:DNA recombination"/>
    <property type="evidence" value="ECO:0007669"/>
    <property type="project" value="UniProtKB-UniRule"/>
</dbReference>
<dbReference type="Gene3D" id="6.10.250.240">
    <property type="match status" value="1"/>
</dbReference>
<evidence type="ECO:0000256" key="6">
    <source>
        <dbReference type="ARBA" id="ARBA00023204"/>
    </source>
</evidence>
<dbReference type="NCBIfam" id="TIGR00615">
    <property type="entry name" value="recR"/>
    <property type="match status" value="1"/>
</dbReference>
<dbReference type="InterPro" id="IPR000093">
    <property type="entry name" value="DNA_Rcmb_RecR"/>
</dbReference>
<dbReference type="Pfam" id="PF21175">
    <property type="entry name" value="RecR_C"/>
    <property type="match status" value="1"/>
</dbReference>
<keyword evidence="6 7" id="KW-0234">DNA repair</keyword>
<comment type="caution">
    <text evidence="9">The sequence shown here is derived from an EMBL/GenBank/DDBJ whole genome shotgun (WGS) entry which is preliminary data.</text>
</comment>
<dbReference type="GO" id="GO:0008270">
    <property type="term" value="F:zinc ion binding"/>
    <property type="evidence" value="ECO:0007669"/>
    <property type="project" value="UniProtKB-KW"/>
</dbReference>
<organism evidence="9 10">
    <name type="scientific">Hydrogenibacillus schlegelii</name>
    <name type="common">Bacillus schlegelii</name>
    <dbReference type="NCBI Taxonomy" id="1484"/>
    <lineage>
        <taxon>Bacteria</taxon>
        <taxon>Bacillati</taxon>
        <taxon>Bacillota</taxon>
        <taxon>Bacilli</taxon>
        <taxon>Bacillales</taxon>
        <taxon>Bacillales Family X. Incertae Sedis</taxon>
        <taxon>Hydrogenibacillus</taxon>
    </lineage>
</organism>